<sequence length="759" mass="87414">MKARLDKLIILIAVCCCPLVVFSQYTLSGTVKNDKSLVMPETVVTLQQADSLVGMTLVDSKGRYKFTDLHKGKYTLSLSCPEYQPIEETFDLTGDKRIVYVIYPVKNIQLKEVSIVADKSHLISHTANSDIFYLSAEARKKQNPYEALREIPKLVVNESDRSIKMVDGATPLILINGHKVNSGINSIDPKEVEAVEVINNPSARYLKDGVQCVVNIKMKQKTAAYQTYNMNTRHMIPVLFGYTGGYYELGNSKASLSLNASHFYFHHDDSEWNTIQQNTGYEKTAVSKKRSNISNPYVALNGDWICSPKDYLAMSAIYYHYSSKSEEEGGGILTQNKEREAYKSFVDNKSTSYVGSFNLYHKHTFHKSKTLETTLHLNMNGNDMKGIRKEEYPSLEYRNQYDFDNFRWSGGLELDYSFDWLGQNFDFGSYTRFLKDRIKQISAGYPTFYHREWSEYAYVSMNGNIKSSFFYMLSLGTDLIFKKAGEVKHDYSKLTAAVSGTYKFNGIHSVRLNYNLSNLSPEVMYLNPYNTSTDSLEVTRGNPFLMPARNHIFRFCYMYNQHGFYVEPFVKYRLSVDRIVPIGYTEDNIYTQTYKNTDTFRQLDAGINMNYNNQKWGGVGGNIGYDTHFYTHQHGKGSLYVNLNTYGHYKRLSWNLYGNYRPFSYGVNNKRKHYGSESELTVTWCVNKHLGITGNMRYLLGTLGYDSTTHEGTYYNFLSGRMKDRSFCFSLGFNYYMQGKNFKYRNKKSLQSTEQGIKL</sequence>
<evidence type="ECO:0000259" key="1">
    <source>
        <dbReference type="Pfam" id="PF14905"/>
    </source>
</evidence>
<feature type="domain" description="Outer membrane protein beta-barrel" evidence="1">
    <location>
        <begin position="412"/>
        <end position="735"/>
    </location>
</feature>
<organism evidence="2 3">
    <name type="scientific">Phocaeicola vulgatus str. 3975 RP4</name>
    <dbReference type="NCBI Taxonomy" id="1339352"/>
    <lineage>
        <taxon>Bacteria</taxon>
        <taxon>Pseudomonadati</taxon>
        <taxon>Bacteroidota</taxon>
        <taxon>Bacteroidia</taxon>
        <taxon>Bacteroidales</taxon>
        <taxon>Bacteroidaceae</taxon>
        <taxon>Phocaeicola</taxon>
    </lineage>
</organism>
<protein>
    <submittedName>
        <fullName evidence="2">TonB-dependent Receptor Plug domain protein</fullName>
    </submittedName>
</protein>
<dbReference type="PATRIC" id="fig|1339352.3.peg.34"/>
<dbReference type="InterPro" id="IPR037066">
    <property type="entry name" value="Plug_dom_sf"/>
</dbReference>
<dbReference type="Pfam" id="PF14905">
    <property type="entry name" value="OMP_b-brl_3"/>
    <property type="match status" value="1"/>
</dbReference>
<dbReference type="RefSeq" id="WP_032952200.1">
    <property type="nucleotide sequence ID" value="NZ_JNHM01000002.1"/>
</dbReference>
<dbReference type="InterPro" id="IPR041700">
    <property type="entry name" value="OMP_b-brl_3"/>
</dbReference>
<evidence type="ECO:0000313" key="2">
    <source>
        <dbReference type="EMBL" id="KDS56802.1"/>
    </source>
</evidence>
<accession>A0A069SNX9</accession>
<dbReference type="Pfam" id="PF13620">
    <property type="entry name" value="CarboxypepD_reg"/>
    <property type="match status" value="1"/>
</dbReference>
<dbReference type="Proteomes" id="UP000027661">
    <property type="component" value="Unassembled WGS sequence"/>
</dbReference>
<keyword evidence="2" id="KW-0675">Receptor</keyword>
<proteinExistence type="predicted"/>
<dbReference type="SUPFAM" id="SSF56935">
    <property type="entry name" value="Porins"/>
    <property type="match status" value="1"/>
</dbReference>
<dbReference type="EMBL" id="JNHM01000002">
    <property type="protein sequence ID" value="KDS56802.1"/>
    <property type="molecule type" value="Genomic_DNA"/>
</dbReference>
<dbReference type="AlphaFoldDB" id="A0A069SNX9"/>
<comment type="caution">
    <text evidence="2">The sequence shown here is derived from an EMBL/GenBank/DDBJ whole genome shotgun (WGS) entry which is preliminary data.</text>
</comment>
<dbReference type="SUPFAM" id="SSF49464">
    <property type="entry name" value="Carboxypeptidase regulatory domain-like"/>
    <property type="match status" value="1"/>
</dbReference>
<gene>
    <name evidence="2" type="ORF">M099_0036</name>
</gene>
<dbReference type="Gene3D" id="2.170.130.10">
    <property type="entry name" value="TonB-dependent receptor, plug domain"/>
    <property type="match status" value="1"/>
</dbReference>
<reference evidence="2 3" key="1">
    <citation type="submission" date="2014-04" db="EMBL/GenBank/DDBJ databases">
        <authorList>
            <person name="Sears C."/>
            <person name="Carroll K."/>
            <person name="Sack B.R."/>
            <person name="Qadri F."/>
            <person name="Myers L.L."/>
            <person name="Chung G.-T."/>
            <person name="Escheverria P."/>
            <person name="Fraser C.M."/>
            <person name="Sadzewicz L."/>
            <person name="Shefchek K.A."/>
            <person name="Tallon L."/>
            <person name="Das S.P."/>
            <person name="Daugherty S."/>
            <person name="Mongodin E.F."/>
        </authorList>
    </citation>
    <scope>NUCLEOTIDE SEQUENCE [LARGE SCALE GENOMIC DNA]</scope>
    <source>
        <strain evidence="2 3">3975 RP4</strain>
    </source>
</reference>
<dbReference type="InterPro" id="IPR008969">
    <property type="entry name" value="CarboxyPept-like_regulatory"/>
</dbReference>
<dbReference type="Gene3D" id="2.60.40.1120">
    <property type="entry name" value="Carboxypeptidase-like, regulatory domain"/>
    <property type="match status" value="1"/>
</dbReference>
<name>A0A069SNX9_PHOVU</name>
<evidence type="ECO:0000313" key="3">
    <source>
        <dbReference type="Proteomes" id="UP000027661"/>
    </source>
</evidence>